<evidence type="ECO:0000256" key="5">
    <source>
        <dbReference type="ARBA" id="ARBA00022679"/>
    </source>
</evidence>
<dbReference type="SMART" id="SM00387">
    <property type="entry name" value="HATPase_c"/>
    <property type="match status" value="1"/>
</dbReference>
<keyword evidence="4" id="KW-0597">Phosphoprotein</keyword>
<evidence type="ECO:0000313" key="15">
    <source>
        <dbReference type="Proteomes" id="UP001216674"/>
    </source>
</evidence>
<gene>
    <name evidence="14" type="ORF">P3W85_24295</name>
</gene>
<dbReference type="SUPFAM" id="SSF47384">
    <property type="entry name" value="Homodimeric domain of signal transducing histidine kinase"/>
    <property type="match status" value="1"/>
</dbReference>
<evidence type="ECO:0000256" key="11">
    <source>
        <dbReference type="SAM" id="Phobius"/>
    </source>
</evidence>
<dbReference type="PANTHER" id="PTHR45436">
    <property type="entry name" value="SENSOR HISTIDINE KINASE YKOH"/>
    <property type="match status" value="1"/>
</dbReference>
<keyword evidence="8 11" id="KW-1133">Transmembrane helix</keyword>
<evidence type="ECO:0000313" key="14">
    <source>
        <dbReference type="EMBL" id="MDF3836048.1"/>
    </source>
</evidence>
<dbReference type="PANTHER" id="PTHR45436:SF15">
    <property type="entry name" value="SENSOR HISTIDINE KINASE CUSS"/>
    <property type="match status" value="1"/>
</dbReference>
<dbReference type="RefSeq" id="WP_276266646.1">
    <property type="nucleotide sequence ID" value="NZ_JARJLM010000404.1"/>
</dbReference>
<keyword evidence="15" id="KW-1185">Reference proteome</keyword>
<evidence type="ECO:0000259" key="12">
    <source>
        <dbReference type="PROSITE" id="PS50109"/>
    </source>
</evidence>
<comment type="catalytic activity">
    <reaction evidence="1">
        <text>ATP + protein L-histidine = ADP + protein N-phospho-L-histidine.</text>
        <dbReference type="EC" id="2.7.13.3"/>
    </reaction>
</comment>
<name>A0ABT6ATU9_9BURK</name>
<evidence type="ECO:0000259" key="13">
    <source>
        <dbReference type="PROSITE" id="PS50885"/>
    </source>
</evidence>
<dbReference type="InterPro" id="IPR036097">
    <property type="entry name" value="HisK_dim/P_sf"/>
</dbReference>
<comment type="subcellular location">
    <subcellularLocation>
        <location evidence="2">Membrane</location>
        <topology evidence="2">Multi-pass membrane protein</topology>
    </subcellularLocation>
</comment>
<dbReference type="EC" id="2.7.13.3" evidence="3"/>
<evidence type="ECO:0000256" key="9">
    <source>
        <dbReference type="ARBA" id="ARBA00023012"/>
    </source>
</evidence>
<dbReference type="Gene3D" id="3.30.565.10">
    <property type="entry name" value="Histidine kinase-like ATPase, C-terminal domain"/>
    <property type="match status" value="1"/>
</dbReference>
<dbReference type="SMART" id="SM00388">
    <property type="entry name" value="HisKA"/>
    <property type="match status" value="1"/>
</dbReference>
<dbReference type="InterPro" id="IPR003661">
    <property type="entry name" value="HisK_dim/P_dom"/>
</dbReference>
<organism evidence="14 15">
    <name type="scientific">Cupriavidus basilensis</name>
    <dbReference type="NCBI Taxonomy" id="68895"/>
    <lineage>
        <taxon>Bacteria</taxon>
        <taxon>Pseudomonadati</taxon>
        <taxon>Pseudomonadota</taxon>
        <taxon>Betaproteobacteria</taxon>
        <taxon>Burkholderiales</taxon>
        <taxon>Burkholderiaceae</taxon>
        <taxon>Cupriavidus</taxon>
    </lineage>
</organism>
<keyword evidence="6 11" id="KW-0812">Transmembrane</keyword>
<evidence type="ECO:0000256" key="6">
    <source>
        <dbReference type="ARBA" id="ARBA00022692"/>
    </source>
</evidence>
<dbReference type="InterPro" id="IPR003660">
    <property type="entry name" value="HAMP_dom"/>
</dbReference>
<dbReference type="InterPro" id="IPR004358">
    <property type="entry name" value="Sig_transdc_His_kin-like_C"/>
</dbReference>
<dbReference type="Gene3D" id="1.10.287.130">
    <property type="match status" value="1"/>
</dbReference>
<keyword evidence="5" id="KW-0808">Transferase</keyword>
<dbReference type="InterPro" id="IPR050428">
    <property type="entry name" value="TCS_sensor_his_kinase"/>
</dbReference>
<dbReference type="InterPro" id="IPR036890">
    <property type="entry name" value="HATPase_C_sf"/>
</dbReference>
<dbReference type="GO" id="GO:0005524">
    <property type="term" value="F:ATP binding"/>
    <property type="evidence" value="ECO:0007669"/>
    <property type="project" value="UniProtKB-KW"/>
</dbReference>
<dbReference type="CDD" id="cd00082">
    <property type="entry name" value="HisKA"/>
    <property type="match status" value="1"/>
</dbReference>
<evidence type="ECO:0000256" key="3">
    <source>
        <dbReference type="ARBA" id="ARBA00012438"/>
    </source>
</evidence>
<dbReference type="InterPro" id="IPR005467">
    <property type="entry name" value="His_kinase_dom"/>
</dbReference>
<dbReference type="EMBL" id="JARJLM010000404">
    <property type="protein sequence ID" value="MDF3836048.1"/>
    <property type="molecule type" value="Genomic_DNA"/>
</dbReference>
<keyword evidence="14" id="KW-0547">Nucleotide-binding</keyword>
<keyword evidence="10 11" id="KW-0472">Membrane</keyword>
<comment type="caution">
    <text evidence="14">The sequence shown here is derived from an EMBL/GenBank/DDBJ whole genome shotgun (WGS) entry which is preliminary data.</text>
</comment>
<dbReference type="PROSITE" id="PS50109">
    <property type="entry name" value="HIS_KIN"/>
    <property type="match status" value="1"/>
</dbReference>
<feature type="transmembrane region" description="Helical" evidence="11">
    <location>
        <begin position="27"/>
        <end position="49"/>
    </location>
</feature>
<keyword evidence="7" id="KW-0418">Kinase</keyword>
<sequence length="464" mass="50426">MDGRKRGLKGLERFTGFKDSIQVRLSLWLSLAILLVALLAGVFSFVAAFQEANELQDDMLRQVSVLFDRQHLPVPHLGDKGRLAHSDEEARVIVQLVSQGTAGGAGPDAGQPLALPAAVPDGIQTLTIKNERYRVLVRTLSAGDRIVVAQETGIRDEIARDGALRTTLPFLVLVPILLLIVADLVRKMFRPIAVLSEEIDERGEQELHPLPQDHLPAEVRPFVVAINRLLGRVSQSMETQRRFVADAAHELRSPLTALSLQAERLAGTEMSENARARLATLRQGIERGRGLLEQLLSLARAQSSVPAPTAPVSVQRVYRHVLEDLMPLAEARRIDIGVEGESDALVFASEVDLVTIVKNLVDNAIRYTPEGGRVDLSVQTRRDEAILQVKDSGSGIAPEERGRVFDPFYRVLGNDAIGSGLGLSIVRTIADRIGAQVGIGYADEPARKGLSVTVTVRLAGAGSR</sequence>
<dbReference type="Pfam" id="PF02518">
    <property type="entry name" value="HATPase_c"/>
    <property type="match status" value="1"/>
</dbReference>
<dbReference type="InterPro" id="IPR003594">
    <property type="entry name" value="HATPase_dom"/>
</dbReference>
<feature type="domain" description="HAMP" evidence="13">
    <location>
        <begin position="186"/>
        <end position="238"/>
    </location>
</feature>
<dbReference type="SUPFAM" id="SSF55874">
    <property type="entry name" value="ATPase domain of HSP90 chaperone/DNA topoisomerase II/histidine kinase"/>
    <property type="match status" value="1"/>
</dbReference>
<evidence type="ECO:0000256" key="8">
    <source>
        <dbReference type="ARBA" id="ARBA00022989"/>
    </source>
</evidence>
<reference evidence="14 15" key="1">
    <citation type="submission" date="2023-03" db="EMBL/GenBank/DDBJ databases">
        <title>Draft assemblies of triclosan tolerant bacteria isolated from returned activated sludge.</title>
        <authorList>
            <person name="Van Hamelsveld S."/>
        </authorList>
    </citation>
    <scope>NUCLEOTIDE SEQUENCE [LARGE SCALE GENOMIC DNA]</scope>
    <source>
        <strain evidence="14 15">GW210010_S58</strain>
    </source>
</reference>
<dbReference type="Pfam" id="PF00512">
    <property type="entry name" value="HisKA"/>
    <property type="match status" value="1"/>
</dbReference>
<proteinExistence type="predicted"/>
<dbReference type="Proteomes" id="UP001216674">
    <property type="component" value="Unassembled WGS sequence"/>
</dbReference>
<keyword evidence="14" id="KW-0067">ATP-binding</keyword>
<evidence type="ECO:0000256" key="2">
    <source>
        <dbReference type="ARBA" id="ARBA00004141"/>
    </source>
</evidence>
<evidence type="ECO:0000256" key="1">
    <source>
        <dbReference type="ARBA" id="ARBA00000085"/>
    </source>
</evidence>
<feature type="domain" description="Histidine kinase" evidence="12">
    <location>
        <begin position="246"/>
        <end position="460"/>
    </location>
</feature>
<accession>A0ABT6ATU9</accession>
<keyword evidence="9" id="KW-0902">Two-component regulatory system</keyword>
<evidence type="ECO:0000256" key="10">
    <source>
        <dbReference type="ARBA" id="ARBA00023136"/>
    </source>
</evidence>
<evidence type="ECO:0000256" key="4">
    <source>
        <dbReference type="ARBA" id="ARBA00022553"/>
    </source>
</evidence>
<feature type="transmembrane region" description="Helical" evidence="11">
    <location>
        <begin position="167"/>
        <end position="185"/>
    </location>
</feature>
<dbReference type="PROSITE" id="PS50885">
    <property type="entry name" value="HAMP"/>
    <property type="match status" value="1"/>
</dbReference>
<evidence type="ECO:0000256" key="7">
    <source>
        <dbReference type="ARBA" id="ARBA00022777"/>
    </source>
</evidence>
<dbReference type="PRINTS" id="PR00344">
    <property type="entry name" value="BCTRLSENSOR"/>
</dbReference>
<protein>
    <recommendedName>
        <fullName evidence="3">histidine kinase</fullName>
        <ecNumber evidence="3">2.7.13.3</ecNumber>
    </recommendedName>
</protein>